<dbReference type="AlphaFoldDB" id="A0A2I0B5U8"/>
<comment type="subcellular location">
    <subcellularLocation>
        <location evidence="3">Membrane</location>
        <topology evidence="3">Multi-pass membrane protein</topology>
    </subcellularLocation>
    <subcellularLocation>
        <location evidence="2">Plastid</location>
        <location evidence="2">Chloroplast envelope</location>
    </subcellularLocation>
</comment>
<dbReference type="GO" id="GO:0006813">
    <property type="term" value="P:potassium ion transport"/>
    <property type="evidence" value="ECO:0007669"/>
    <property type="project" value="UniProtKB-KW"/>
</dbReference>
<dbReference type="PANTHER" id="PTHR32468">
    <property type="entry name" value="CATION/H + ANTIPORTER"/>
    <property type="match status" value="1"/>
</dbReference>
<accession>A0A2I0B5U8</accession>
<keyword evidence="15" id="KW-1185">Reference proteome</keyword>
<evidence type="ECO:0000256" key="7">
    <source>
        <dbReference type="ARBA" id="ARBA00022958"/>
    </source>
</evidence>
<keyword evidence="4" id="KW-0813">Transport</keyword>
<feature type="transmembrane region" description="Helical" evidence="12">
    <location>
        <begin position="356"/>
        <end position="381"/>
    </location>
</feature>
<evidence type="ECO:0000256" key="5">
    <source>
        <dbReference type="ARBA" id="ARBA00022538"/>
    </source>
</evidence>
<keyword evidence="5" id="KW-0633">Potassium transport</keyword>
<evidence type="ECO:0000256" key="8">
    <source>
        <dbReference type="ARBA" id="ARBA00022989"/>
    </source>
</evidence>
<dbReference type="Proteomes" id="UP000236161">
    <property type="component" value="Unassembled WGS sequence"/>
</dbReference>
<name>A0A2I0B5U8_9ASPA</name>
<evidence type="ECO:0000256" key="4">
    <source>
        <dbReference type="ARBA" id="ARBA00022448"/>
    </source>
</evidence>
<keyword evidence="10 12" id="KW-0472">Membrane</keyword>
<feature type="transmembrane region" description="Helical" evidence="12">
    <location>
        <begin position="135"/>
        <end position="159"/>
    </location>
</feature>
<evidence type="ECO:0000256" key="11">
    <source>
        <dbReference type="ARBA" id="ARBA00038341"/>
    </source>
</evidence>
<dbReference type="Pfam" id="PF00999">
    <property type="entry name" value="Na_H_Exchanger"/>
    <property type="match status" value="1"/>
</dbReference>
<comment type="similarity">
    <text evidence="11">Belongs to the monovalent cation:proton antiporter 2 (CPA2) transporter (TC 2.A.37) family. CHX (TC 2.A.37.4) subfamily.</text>
</comment>
<sequence length="427" mass="45983">MSIVVPPVVNKTSVKPFRTVCYDNNLVTSRGVFLGDDPLSFSLPLLLLELPLIFLTSHAIHLLLTPLRQPRVVTQILTGVLFGPSVIGRSFVFQETVFPPRGTFILDTISMLSLNLFLFSIGVKTDLSLLKKPGWRAVTIGIVGSLLPFFLCLVIFAALRGSVPAELAHGTLIMTIAGRLSLSSFAVISHALEEQGLLNSELGRVALTASLITDVCNWAVSSVETAAKLAVKAGSPEMAVASVAALAAFSLFVVFVARPVALWTVRRTPAGQLMDEGHFVAMIVAALLAAFTTEVLGYHAAFGPAMLGLAFPGGMPMGVTLTERLDSFLSGLFLPLYLVLAGYRTDFTDLGSWPTWGTLELVVILCFVGKLVGTIAAALYFKMPFKDALIVGLMVNIKGIIEVSFLNNSGDSEVFRFFNFEFDSLLF</sequence>
<evidence type="ECO:0000256" key="10">
    <source>
        <dbReference type="ARBA" id="ARBA00023136"/>
    </source>
</evidence>
<reference evidence="14 15" key="1">
    <citation type="journal article" date="2017" name="Nature">
        <title>The Apostasia genome and the evolution of orchids.</title>
        <authorList>
            <person name="Zhang G.Q."/>
            <person name="Liu K.W."/>
            <person name="Li Z."/>
            <person name="Lohaus R."/>
            <person name="Hsiao Y.Y."/>
            <person name="Niu S.C."/>
            <person name="Wang J.Y."/>
            <person name="Lin Y.C."/>
            <person name="Xu Q."/>
            <person name="Chen L.J."/>
            <person name="Yoshida K."/>
            <person name="Fujiwara S."/>
            <person name="Wang Z.W."/>
            <person name="Zhang Y.Q."/>
            <person name="Mitsuda N."/>
            <person name="Wang M."/>
            <person name="Liu G.H."/>
            <person name="Pecoraro L."/>
            <person name="Huang H.X."/>
            <person name="Xiao X.J."/>
            <person name="Lin M."/>
            <person name="Wu X.Y."/>
            <person name="Wu W.L."/>
            <person name="Chen Y.Y."/>
            <person name="Chang S.B."/>
            <person name="Sakamoto S."/>
            <person name="Ohme-Takagi M."/>
            <person name="Yagi M."/>
            <person name="Zeng S.J."/>
            <person name="Shen C.Y."/>
            <person name="Yeh C.M."/>
            <person name="Luo Y.B."/>
            <person name="Tsai W.C."/>
            <person name="Van de Peer Y."/>
            <person name="Liu Z.J."/>
        </authorList>
    </citation>
    <scope>NUCLEOTIDE SEQUENCE [LARGE SCALE GENOMIC DNA]</scope>
    <source>
        <strain evidence="15">cv. Shenzhen</strain>
        <tissue evidence="14">Stem</tissue>
    </source>
</reference>
<dbReference type="GO" id="GO:0015297">
    <property type="term" value="F:antiporter activity"/>
    <property type="evidence" value="ECO:0007669"/>
    <property type="project" value="InterPro"/>
</dbReference>
<dbReference type="GO" id="GO:0016020">
    <property type="term" value="C:membrane"/>
    <property type="evidence" value="ECO:0007669"/>
    <property type="project" value="UniProtKB-SubCell"/>
</dbReference>
<dbReference type="InterPro" id="IPR050794">
    <property type="entry name" value="CPA2_transporter"/>
</dbReference>
<dbReference type="GO" id="GO:0009941">
    <property type="term" value="C:chloroplast envelope"/>
    <property type="evidence" value="ECO:0007669"/>
    <property type="project" value="UniProtKB-SubCell"/>
</dbReference>
<evidence type="ECO:0000256" key="3">
    <source>
        <dbReference type="ARBA" id="ARBA00004141"/>
    </source>
</evidence>
<feature type="transmembrane region" description="Helical" evidence="12">
    <location>
        <begin position="238"/>
        <end position="261"/>
    </location>
</feature>
<evidence type="ECO:0000256" key="1">
    <source>
        <dbReference type="ARBA" id="ARBA00003198"/>
    </source>
</evidence>
<feature type="transmembrane region" description="Helical" evidence="12">
    <location>
        <begin position="327"/>
        <end position="344"/>
    </location>
</feature>
<dbReference type="Gene3D" id="1.20.1530.20">
    <property type="match status" value="1"/>
</dbReference>
<feature type="transmembrane region" description="Helical" evidence="12">
    <location>
        <begin position="39"/>
        <end position="60"/>
    </location>
</feature>
<dbReference type="OrthoDB" id="749367at2759"/>
<evidence type="ECO:0000256" key="6">
    <source>
        <dbReference type="ARBA" id="ARBA00022692"/>
    </source>
</evidence>
<gene>
    <name evidence="14" type="primary">CHX15</name>
    <name evidence="14" type="ORF">AXF42_Ash007965</name>
</gene>
<evidence type="ECO:0000256" key="9">
    <source>
        <dbReference type="ARBA" id="ARBA00023065"/>
    </source>
</evidence>
<evidence type="ECO:0000256" key="2">
    <source>
        <dbReference type="ARBA" id="ARBA00004119"/>
    </source>
</evidence>
<dbReference type="GO" id="GO:0006885">
    <property type="term" value="P:regulation of pH"/>
    <property type="evidence" value="ECO:0007669"/>
    <property type="project" value="TreeGrafter"/>
</dbReference>
<dbReference type="PANTHER" id="PTHR32468:SF30">
    <property type="entry name" value="OS12G0109150 PROTEIN"/>
    <property type="match status" value="1"/>
</dbReference>
<dbReference type="GO" id="GO:1902600">
    <property type="term" value="P:proton transmembrane transport"/>
    <property type="evidence" value="ECO:0007669"/>
    <property type="project" value="InterPro"/>
</dbReference>
<feature type="transmembrane region" description="Helical" evidence="12">
    <location>
        <begin position="273"/>
        <end position="291"/>
    </location>
</feature>
<dbReference type="InterPro" id="IPR006153">
    <property type="entry name" value="Cation/H_exchanger_TM"/>
</dbReference>
<evidence type="ECO:0000313" key="14">
    <source>
        <dbReference type="EMBL" id="PKA63169.1"/>
    </source>
</evidence>
<feature type="domain" description="Cation/H+ exchanger transmembrane" evidence="13">
    <location>
        <begin position="59"/>
        <end position="405"/>
    </location>
</feature>
<dbReference type="GO" id="GO:0012505">
    <property type="term" value="C:endomembrane system"/>
    <property type="evidence" value="ECO:0007669"/>
    <property type="project" value="TreeGrafter"/>
</dbReference>
<evidence type="ECO:0000259" key="13">
    <source>
        <dbReference type="Pfam" id="PF00999"/>
    </source>
</evidence>
<keyword evidence="7" id="KW-0630">Potassium</keyword>
<comment type="function">
    <text evidence="1">May function as sodium-coupled metabolite transporter across the chloroplast envelope.</text>
</comment>
<keyword evidence="8 12" id="KW-1133">Transmembrane helix</keyword>
<feature type="transmembrane region" description="Helical" evidence="12">
    <location>
        <begin position="104"/>
        <end position="123"/>
    </location>
</feature>
<keyword evidence="6 12" id="KW-0812">Transmembrane</keyword>
<dbReference type="InterPro" id="IPR038770">
    <property type="entry name" value="Na+/solute_symporter_sf"/>
</dbReference>
<dbReference type="EMBL" id="KZ451911">
    <property type="protein sequence ID" value="PKA63169.1"/>
    <property type="molecule type" value="Genomic_DNA"/>
</dbReference>
<protein>
    <submittedName>
        <fullName evidence="14">Cation/H(+) antiporter 15</fullName>
    </submittedName>
</protein>
<organism evidence="14 15">
    <name type="scientific">Apostasia shenzhenica</name>
    <dbReference type="NCBI Taxonomy" id="1088818"/>
    <lineage>
        <taxon>Eukaryota</taxon>
        <taxon>Viridiplantae</taxon>
        <taxon>Streptophyta</taxon>
        <taxon>Embryophyta</taxon>
        <taxon>Tracheophyta</taxon>
        <taxon>Spermatophyta</taxon>
        <taxon>Magnoliopsida</taxon>
        <taxon>Liliopsida</taxon>
        <taxon>Asparagales</taxon>
        <taxon>Orchidaceae</taxon>
        <taxon>Apostasioideae</taxon>
        <taxon>Apostasia</taxon>
    </lineage>
</organism>
<keyword evidence="9" id="KW-0406">Ion transport</keyword>
<dbReference type="STRING" id="1088818.A0A2I0B5U8"/>
<proteinExistence type="inferred from homology"/>
<evidence type="ECO:0000256" key="12">
    <source>
        <dbReference type="SAM" id="Phobius"/>
    </source>
</evidence>
<feature type="transmembrane region" description="Helical" evidence="12">
    <location>
        <begin position="297"/>
        <end position="315"/>
    </location>
</feature>
<feature type="transmembrane region" description="Helical" evidence="12">
    <location>
        <begin position="72"/>
        <end position="92"/>
    </location>
</feature>
<evidence type="ECO:0000313" key="15">
    <source>
        <dbReference type="Proteomes" id="UP000236161"/>
    </source>
</evidence>